<protein>
    <submittedName>
        <fullName evidence="2">DUF6790 family protein</fullName>
    </submittedName>
</protein>
<reference evidence="2 3" key="1">
    <citation type="submission" date="2024-11" db="EMBL/GenBank/DDBJ databases">
        <authorList>
            <person name="Heng Y.C."/>
            <person name="Lim A.C.H."/>
            <person name="Lee J.K.Y."/>
            <person name="Kittelmann S."/>
        </authorList>
    </citation>
    <scope>NUCLEOTIDE SEQUENCE [LARGE SCALE GENOMIC DNA]</scope>
    <source>
        <strain evidence="2 3">WILCCON 0114</strain>
    </source>
</reference>
<gene>
    <name evidence="2" type="ORF">ACJDT4_13480</name>
</gene>
<keyword evidence="1" id="KW-0472">Membrane</keyword>
<organism evidence="2 3">
    <name type="scientific">Clostridium neuense</name>
    <dbReference type="NCBI Taxonomy" id="1728934"/>
    <lineage>
        <taxon>Bacteria</taxon>
        <taxon>Bacillati</taxon>
        <taxon>Bacillota</taxon>
        <taxon>Clostridia</taxon>
        <taxon>Eubacteriales</taxon>
        <taxon>Clostridiaceae</taxon>
        <taxon>Clostridium</taxon>
    </lineage>
</organism>
<accession>A0ABW8TG76</accession>
<proteinExistence type="predicted"/>
<dbReference type="Pfam" id="PF20589">
    <property type="entry name" value="DUF6790"/>
    <property type="match status" value="1"/>
</dbReference>
<feature type="transmembrane region" description="Helical" evidence="1">
    <location>
        <begin position="7"/>
        <end position="30"/>
    </location>
</feature>
<dbReference type="RefSeq" id="WP_406788083.1">
    <property type="nucleotide sequence ID" value="NZ_JBJIAA010000010.1"/>
</dbReference>
<feature type="transmembrane region" description="Helical" evidence="1">
    <location>
        <begin position="36"/>
        <end position="54"/>
    </location>
</feature>
<name>A0ABW8TG76_9CLOT</name>
<evidence type="ECO:0000313" key="2">
    <source>
        <dbReference type="EMBL" id="MFL0251428.1"/>
    </source>
</evidence>
<dbReference type="InterPro" id="IPR046740">
    <property type="entry name" value="DUF6790"/>
</dbReference>
<feature type="transmembrane region" description="Helical" evidence="1">
    <location>
        <begin position="136"/>
        <end position="157"/>
    </location>
</feature>
<feature type="transmembrane region" description="Helical" evidence="1">
    <location>
        <begin position="109"/>
        <end position="127"/>
    </location>
</feature>
<keyword evidence="1" id="KW-0812">Transmembrane</keyword>
<dbReference type="EMBL" id="JBJIAA010000010">
    <property type="protein sequence ID" value="MFL0251428.1"/>
    <property type="molecule type" value="Genomic_DNA"/>
</dbReference>
<keyword evidence="1" id="KW-1133">Transmembrane helix</keyword>
<evidence type="ECO:0000256" key="1">
    <source>
        <dbReference type="SAM" id="Phobius"/>
    </source>
</evidence>
<keyword evidence="3" id="KW-1185">Reference proteome</keyword>
<sequence>MKRKIGVFEVSIVSFFYFLPLISIIVDMFVFKETRLSQVILKWCVFYGVGLRLFTAGMKQVLNPAFTAKSIFTVTDEKAFPIVRELGFANICSGFMGIVSLFVPTFRYAAAILGGVYFLLALLQHLARKNKNSKEAFVTITNLSIVLEIGIPLVIALI</sequence>
<dbReference type="Proteomes" id="UP001623592">
    <property type="component" value="Unassembled WGS sequence"/>
</dbReference>
<evidence type="ECO:0000313" key="3">
    <source>
        <dbReference type="Proteomes" id="UP001623592"/>
    </source>
</evidence>
<comment type="caution">
    <text evidence="2">The sequence shown here is derived from an EMBL/GenBank/DDBJ whole genome shotgun (WGS) entry which is preliminary data.</text>
</comment>